<dbReference type="Proteomes" id="UP000075531">
    <property type="component" value="Unassembled WGS sequence"/>
</dbReference>
<evidence type="ECO:0000259" key="2">
    <source>
        <dbReference type="Pfam" id="PF15978"/>
    </source>
</evidence>
<evidence type="ECO:0000313" key="3">
    <source>
        <dbReference type="EMBL" id="KYH35263.1"/>
    </source>
</evidence>
<proteinExistence type="predicted"/>
<sequence length="188" mass="21834">MIESMKGNKGEDIYNRTGIMASSISENRYLKYCLVCANEDKKEYGELFWHRVHQIPCLQICPKHKTLLLDSEVLVHSGNKHEFIGATNENCCITGGNINNSISYQQKVLDRMIVLANNVEKLLKNKYSNRPLNWFQEQYVTKLKEMGLVNINGKVKYKELLNSFIEYHGKEFLELGYNKEITSQFSEK</sequence>
<keyword evidence="4" id="KW-1185">Reference proteome</keyword>
<dbReference type="AlphaFoldDB" id="A0A151B633"/>
<protein>
    <submittedName>
        <fullName evidence="3">Uncharacterized protein</fullName>
    </submittedName>
</protein>
<evidence type="ECO:0000313" key="4">
    <source>
        <dbReference type="Proteomes" id="UP000075531"/>
    </source>
</evidence>
<feature type="domain" description="Transposon Tn7 transposition protein TnsD C-terminal" evidence="2">
    <location>
        <begin position="115"/>
        <end position="175"/>
    </location>
</feature>
<dbReference type="EMBL" id="LTBA01000005">
    <property type="protein sequence ID" value="KYH35263.1"/>
    <property type="molecule type" value="Genomic_DNA"/>
</dbReference>
<gene>
    <name evidence="3" type="ORF">CLTEP_08880</name>
</gene>
<dbReference type="InterPro" id="IPR009492">
    <property type="entry name" value="TniQ"/>
</dbReference>
<name>A0A151B633_9CLOT</name>
<feature type="domain" description="TniQ" evidence="1">
    <location>
        <begin position="4"/>
        <end position="68"/>
    </location>
</feature>
<evidence type="ECO:0000259" key="1">
    <source>
        <dbReference type="Pfam" id="PF06527"/>
    </source>
</evidence>
<dbReference type="OrthoDB" id="470139at2"/>
<dbReference type="PATRIC" id="fig|1121338.3.peg.913"/>
<accession>A0A151B633</accession>
<comment type="caution">
    <text evidence="3">The sequence shown here is derived from an EMBL/GenBank/DDBJ whole genome shotgun (WGS) entry which is preliminary data.</text>
</comment>
<dbReference type="Pfam" id="PF06527">
    <property type="entry name" value="TniQ"/>
    <property type="match status" value="1"/>
</dbReference>
<reference evidence="3 4" key="1">
    <citation type="submission" date="2016-02" db="EMBL/GenBank/DDBJ databases">
        <title>Genome sequence of Clostridium tepidiprofundi DSM 19306.</title>
        <authorList>
            <person name="Poehlein A."/>
            <person name="Daniel R."/>
        </authorList>
    </citation>
    <scope>NUCLEOTIDE SEQUENCE [LARGE SCALE GENOMIC DNA]</scope>
    <source>
        <strain evidence="3 4">DSM 19306</strain>
    </source>
</reference>
<dbReference type="Pfam" id="PF15978">
    <property type="entry name" value="TnsD"/>
    <property type="match status" value="1"/>
</dbReference>
<dbReference type="STRING" id="1121338.CLTEP_08880"/>
<dbReference type="InterPro" id="IPR032750">
    <property type="entry name" value="TnsD_C"/>
</dbReference>
<organism evidence="3 4">
    <name type="scientific">Clostridium tepidiprofundi DSM 19306</name>
    <dbReference type="NCBI Taxonomy" id="1121338"/>
    <lineage>
        <taxon>Bacteria</taxon>
        <taxon>Bacillati</taxon>
        <taxon>Bacillota</taxon>
        <taxon>Clostridia</taxon>
        <taxon>Eubacteriales</taxon>
        <taxon>Clostridiaceae</taxon>
        <taxon>Clostridium</taxon>
    </lineage>
</organism>